<dbReference type="InParanoid" id="A0A0P0WQU0"/>
<accession>A0A0P0WQU0</accession>
<organism evidence="2 3">
    <name type="scientific">Oryza sativa subsp. japonica</name>
    <name type="common">Rice</name>
    <dbReference type="NCBI Taxonomy" id="39947"/>
    <lineage>
        <taxon>Eukaryota</taxon>
        <taxon>Viridiplantae</taxon>
        <taxon>Streptophyta</taxon>
        <taxon>Embryophyta</taxon>
        <taxon>Tracheophyta</taxon>
        <taxon>Spermatophyta</taxon>
        <taxon>Magnoliopsida</taxon>
        <taxon>Liliopsida</taxon>
        <taxon>Poales</taxon>
        <taxon>Poaceae</taxon>
        <taxon>BOP clade</taxon>
        <taxon>Oryzoideae</taxon>
        <taxon>Oryzeae</taxon>
        <taxon>Oryzinae</taxon>
        <taxon>Oryza</taxon>
        <taxon>Oryza sativa</taxon>
    </lineage>
</organism>
<dbReference type="Proteomes" id="UP000059680">
    <property type="component" value="Chromosome 5"/>
</dbReference>
<dbReference type="AlphaFoldDB" id="A0A0P0WQU0"/>
<evidence type="ECO:0000313" key="2">
    <source>
        <dbReference type="EMBL" id="BAS95220.1"/>
    </source>
</evidence>
<proteinExistence type="predicted"/>
<reference evidence="3" key="1">
    <citation type="journal article" date="2005" name="Nature">
        <title>The map-based sequence of the rice genome.</title>
        <authorList>
            <consortium name="International rice genome sequencing project (IRGSP)"/>
            <person name="Matsumoto T."/>
            <person name="Wu J."/>
            <person name="Kanamori H."/>
            <person name="Katayose Y."/>
            <person name="Fujisawa M."/>
            <person name="Namiki N."/>
            <person name="Mizuno H."/>
            <person name="Yamamoto K."/>
            <person name="Antonio B.A."/>
            <person name="Baba T."/>
            <person name="Sakata K."/>
            <person name="Nagamura Y."/>
            <person name="Aoki H."/>
            <person name="Arikawa K."/>
            <person name="Arita K."/>
            <person name="Bito T."/>
            <person name="Chiden Y."/>
            <person name="Fujitsuka N."/>
            <person name="Fukunaka R."/>
            <person name="Hamada M."/>
            <person name="Harada C."/>
            <person name="Hayashi A."/>
            <person name="Hijishita S."/>
            <person name="Honda M."/>
            <person name="Hosokawa S."/>
            <person name="Ichikawa Y."/>
            <person name="Idonuma A."/>
            <person name="Iijima M."/>
            <person name="Ikeda M."/>
            <person name="Ikeno M."/>
            <person name="Ito K."/>
            <person name="Ito S."/>
            <person name="Ito T."/>
            <person name="Ito Y."/>
            <person name="Ito Y."/>
            <person name="Iwabuchi A."/>
            <person name="Kamiya K."/>
            <person name="Karasawa W."/>
            <person name="Kurita K."/>
            <person name="Katagiri S."/>
            <person name="Kikuta A."/>
            <person name="Kobayashi H."/>
            <person name="Kobayashi N."/>
            <person name="Machita K."/>
            <person name="Maehara T."/>
            <person name="Masukawa M."/>
            <person name="Mizubayashi T."/>
            <person name="Mukai Y."/>
            <person name="Nagasaki H."/>
            <person name="Nagata Y."/>
            <person name="Naito S."/>
            <person name="Nakashima M."/>
            <person name="Nakama Y."/>
            <person name="Nakamichi Y."/>
            <person name="Nakamura M."/>
            <person name="Meguro A."/>
            <person name="Negishi M."/>
            <person name="Ohta I."/>
            <person name="Ohta T."/>
            <person name="Okamoto M."/>
            <person name="Ono N."/>
            <person name="Saji S."/>
            <person name="Sakaguchi M."/>
            <person name="Sakai K."/>
            <person name="Shibata M."/>
            <person name="Shimokawa T."/>
            <person name="Song J."/>
            <person name="Takazaki Y."/>
            <person name="Terasawa K."/>
            <person name="Tsugane M."/>
            <person name="Tsuji K."/>
            <person name="Ueda S."/>
            <person name="Waki K."/>
            <person name="Yamagata H."/>
            <person name="Yamamoto M."/>
            <person name="Yamamoto S."/>
            <person name="Yamane H."/>
            <person name="Yoshiki S."/>
            <person name="Yoshihara R."/>
            <person name="Yukawa K."/>
            <person name="Zhong H."/>
            <person name="Yano M."/>
            <person name="Yuan Q."/>
            <person name="Ouyang S."/>
            <person name="Liu J."/>
            <person name="Jones K.M."/>
            <person name="Gansberger K."/>
            <person name="Moffat K."/>
            <person name="Hill J."/>
            <person name="Bera J."/>
            <person name="Fadrosh D."/>
            <person name="Jin S."/>
            <person name="Johri S."/>
            <person name="Kim M."/>
            <person name="Overton L."/>
            <person name="Reardon M."/>
            <person name="Tsitrin T."/>
            <person name="Vuong H."/>
            <person name="Weaver B."/>
            <person name="Ciecko A."/>
            <person name="Tallon L."/>
            <person name="Jackson J."/>
            <person name="Pai G."/>
            <person name="Aken S.V."/>
            <person name="Utterback T."/>
            <person name="Reidmuller S."/>
            <person name="Feldblyum T."/>
            <person name="Hsiao J."/>
            <person name="Zismann V."/>
            <person name="Iobst S."/>
            <person name="de Vazeille A.R."/>
            <person name="Buell C.R."/>
            <person name="Ying K."/>
            <person name="Li Y."/>
            <person name="Lu T."/>
            <person name="Huang Y."/>
            <person name="Zhao Q."/>
            <person name="Feng Q."/>
            <person name="Zhang L."/>
            <person name="Zhu J."/>
            <person name="Weng Q."/>
            <person name="Mu J."/>
            <person name="Lu Y."/>
            <person name="Fan D."/>
            <person name="Liu Y."/>
            <person name="Guan J."/>
            <person name="Zhang Y."/>
            <person name="Yu S."/>
            <person name="Liu X."/>
            <person name="Zhang Y."/>
            <person name="Hong G."/>
            <person name="Han B."/>
            <person name="Choisne N."/>
            <person name="Demange N."/>
            <person name="Orjeda G."/>
            <person name="Samain S."/>
            <person name="Cattolico L."/>
            <person name="Pelletier E."/>
            <person name="Couloux A."/>
            <person name="Segurens B."/>
            <person name="Wincker P."/>
            <person name="D'Hont A."/>
            <person name="Scarpelli C."/>
            <person name="Weissenbach J."/>
            <person name="Salanoubat M."/>
            <person name="Quetier F."/>
            <person name="Yu Y."/>
            <person name="Kim H.R."/>
            <person name="Rambo T."/>
            <person name="Currie J."/>
            <person name="Collura K."/>
            <person name="Luo M."/>
            <person name="Yang T."/>
            <person name="Ammiraju J.S.S."/>
            <person name="Engler F."/>
            <person name="Soderlund C."/>
            <person name="Wing R.A."/>
            <person name="Palmer L.E."/>
            <person name="de la Bastide M."/>
            <person name="Spiegel L."/>
            <person name="Nascimento L."/>
            <person name="Zutavern T."/>
            <person name="O'Shaughnessy A."/>
            <person name="Dike S."/>
            <person name="Dedhia N."/>
            <person name="Preston R."/>
            <person name="Balija V."/>
            <person name="McCombie W.R."/>
            <person name="Chow T."/>
            <person name="Chen H."/>
            <person name="Chung M."/>
            <person name="Chen C."/>
            <person name="Shaw J."/>
            <person name="Wu H."/>
            <person name="Hsiao K."/>
            <person name="Chao Y."/>
            <person name="Chu M."/>
            <person name="Cheng C."/>
            <person name="Hour A."/>
            <person name="Lee P."/>
            <person name="Lin S."/>
            <person name="Lin Y."/>
            <person name="Liou J."/>
            <person name="Liu S."/>
            <person name="Hsing Y."/>
            <person name="Raghuvanshi S."/>
            <person name="Mohanty A."/>
            <person name="Bharti A.K."/>
            <person name="Gaur A."/>
            <person name="Gupta V."/>
            <person name="Kumar D."/>
            <person name="Ravi V."/>
            <person name="Vij S."/>
            <person name="Kapur A."/>
            <person name="Khurana P."/>
            <person name="Khurana P."/>
            <person name="Khurana J.P."/>
            <person name="Tyagi A.K."/>
            <person name="Gaikwad K."/>
            <person name="Singh A."/>
            <person name="Dalal V."/>
            <person name="Srivastava S."/>
            <person name="Dixit A."/>
            <person name="Pal A.K."/>
            <person name="Ghazi I.A."/>
            <person name="Yadav M."/>
            <person name="Pandit A."/>
            <person name="Bhargava A."/>
            <person name="Sureshbabu K."/>
            <person name="Batra K."/>
            <person name="Sharma T.R."/>
            <person name="Mohapatra T."/>
            <person name="Singh N.K."/>
            <person name="Messing J."/>
            <person name="Nelson A.B."/>
            <person name="Fuks G."/>
            <person name="Kavchok S."/>
            <person name="Keizer G."/>
            <person name="Linton E."/>
            <person name="Llaca V."/>
            <person name="Song R."/>
            <person name="Tanyolac B."/>
            <person name="Young S."/>
            <person name="Ho-Il K."/>
            <person name="Hahn J.H."/>
            <person name="Sangsakoo G."/>
            <person name="Vanavichit A."/>
            <person name="de Mattos Luiz.A.T."/>
            <person name="Zimmer P.D."/>
            <person name="Malone G."/>
            <person name="Dellagostin O."/>
            <person name="de Oliveira A.C."/>
            <person name="Bevan M."/>
            <person name="Bancroft I."/>
            <person name="Minx P."/>
            <person name="Cordum H."/>
            <person name="Wilson R."/>
            <person name="Cheng Z."/>
            <person name="Jin W."/>
            <person name="Jiang J."/>
            <person name="Leong S.A."/>
            <person name="Iwama H."/>
            <person name="Gojobori T."/>
            <person name="Itoh T."/>
            <person name="Niimura Y."/>
            <person name="Fujii Y."/>
            <person name="Habara T."/>
            <person name="Sakai H."/>
            <person name="Sato Y."/>
            <person name="Wilson G."/>
            <person name="Kumar K."/>
            <person name="McCouch S."/>
            <person name="Juretic N."/>
            <person name="Hoen D."/>
            <person name="Wright S."/>
            <person name="Bruskiewich R."/>
            <person name="Bureau T."/>
            <person name="Miyao A."/>
            <person name="Hirochika H."/>
            <person name="Nishikawa T."/>
            <person name="Kadowaki K."/>
            <person name="Sugiura M."/>
            <person name="Burr B."/>
            <person name="Sasaki T."/>
        </authorList>
    </citation>
    <scope>NUCLEOTIDE SEQUENCE [LARGE SCALE GENOMIC DNA]</scope>
    <source>
        <strain evidence="3">cv. Nipponbare</strain>
    </source>
</reference>
<protein>
    <submittedName>
        <fullName evidence="2">Os05g0551650 protein</fullName>
    </submittedName>
</protein>
<dbReference type="PaxDb" id="39947-A0A0P0WQU0"/>
<sequence length="77" mass="8367">MVARPGPRTSRSQEADSAAEPARVSLARTVSEASRRWMGQPQASDMRRILDTCAAARTRVLALMSSIASEKVLRPAK</sequence>
<dbReference type="FunCoup" id="A0A0P0WQU0">
    <property type="interactions" value="271"/>
</dbReference>
<dbReference type="Gramene" id="Os05t0551650-01">
    <property type="protein sequence ID" value="Os05t0551650-01"/>
    <property type="gene ID" value="Os05g0551650"/>
</dbReference>
<name>A0A0P0WQU0_ORYSJ</name>
<keyword evidence="3" id="KW-1185">Reference proteome</keyword>
<feature type="region of interest" description="Disordered" evidence="1">
    <location>
        <begin position="1"/>
        <end position="24"/>
    </location>
</feature>
<evidence type="ECO:0000256" key="1">
    <source>
        <dbReference type="SAM" id="MobiDB-lite"/>
    </source>
</evidence>
<reference evidence="2 3" key="3">
    <citation type="journal article" date="2013" name="Rice">
        <title>Improvement of the Oryza sativa Nipponbare reference genome using next generation sequence and optical map data.</title>
        <authorList>
            <person name="Kawahara Y."/>
            <person name="de la Bastide M."/>
            <person name="Hamilton J.P."/>
            <person name="Kanamori H."/>
            <person name="McCombie W.R."/>
            <person name="Ouyang S."/>
            <person name="Schwartz D.C."/>
            <person name="Tanaka T."/>
            <person name="Wu J."/>
            <person name="Zhou S."/>
            <person name="Childs K.L."/>
            <person name="Davidson R.M."/>
            <person name="Lin H."/>
            <person name="Quesada-Ocampo L."/>
            <person name="Vaillancourt B."/>
            <person name="Sakai H."/>
            <person name="Lee S.S."/>
            <person name="Kim J."/>
            <person name="Numa H."/>
            <person name="Itoh T."/>
            <person name="Buell C.R."/>
            <person name="Matsumoto T."/>
        </authorList>
    </citation>
    <scope>NUCLEOTIDE SEQUENCE [LARGE SCALE GENOMIC DNA]</scope>
    <source>
        <strain evidence="3">cv. Nipponbare</strain>
    </source>
</reference>
<dbReference type="eggNOG" id="ENOG502R515">
    <property type="taxonomic scope" value="Eukaryota"/>
</dbReference>
<dbReference type="EMBL" id="AP014961">
    <property type="protein sequence ID" value="BAS95220.1"/>
    <property type="molecule type" value="Genomic_DNA"/>
</dbReference>
<reference evidence="2 3" key="2">
    <citation type="journal article" date="2013" name="Plant Cell Physiol.">
        <title>Rice Annotation Project Database (RAP-DB): an integrative and interactive database for rice genomics.</title>
        <authorList>
            <person name="Sakai H."/>
            <person name="Lee S.S."/>
            <person name="Tanaka T."/>
            <person name="Numa H."/>
            <person name="Kim J."/>
            <person name="Kawahara Y."/>
            <person name="Wakimoto H."/>
            <person name="Yang C.C."/>
            <person name="Iwamoto M."/>
            <person name="Abe T."/>
            <person name="Yamada Y."/>
            <person name="Muto A."/>
            <person name="Inokuchi H."/>
            <person name="Ikemura T."/>
            <person name="Matsumoto T."/>
            <person name="Sasaki T."/>
            <person name="Itoh T."/>
        </authorList>
    </citation>
    <scope>NUCLEOTIDE SEQUENCE [LARGE SCALE GENOMIC DNA]</scope>
    <source>
        <strain evidence="3">cv. Nipponbare</strain>
    </source>
</reference>
<gene>
    <name evidence="2" type="ordered locus">Os05g0551650</name>
    <name evidence="2" type="ORF">OSNPB_050551650</name>
</gene>
<evidence type="ECO:0000313" key="3">
    <source>
        <dbReference type="Proteomes" id="UP000059680"/>
    </source>
</evidence>